<dbReference type="Pfam" id="PF02798">
    <property type="entry name" value="GST_N"/>
    <property type="match status" value="1"/>
</dbReference>
<dbReference type="Pfam" id="PF14497">
    <property type="entry name" value="GST_C_3"/>
    <property type="match status" value="1"/>
</dbReference>
<dbReference type="InterPro" id="IPR004045">
    <property type="entry name" value="Glutathione_S-Trfase_N"/>
</dbReference>
<reference evidence="3 4" key="1">
    <citation type="submission" date="2020-07" db="EMBL/GenBank/DDBJ databases">
        <title>MOT database genomes.</title>
        <authorList>
            <person name="Joseph S."/>
            <person name="Aduse-Opoku J."/>
            <person name="Hashim A."/>
            <person name="Wade W."/>
            <person name="Curtis M."/>
        </authorList>
    </citation>
    <scope>NUCLEOTIDE SEQUENCE [LARGE SCALE GENOMIC DNA]</scope>
    <source>
        <strain evidence="3 4">CIP 106318</strain>
    </source>
</reference>
<dbReference type="CDD" id="cd03188">
    <property type="entry name" value="GST_C_Beta"/>
    <property type="match status" value="1"/>
</dbReference>
<name>A0ABX2SY01_9BACL</name>
<dbReference type="PANTHER" id="PTHR44051">
    <property type="entry name" value="GLUTATHIONE S-TRANSFERASE-RELATED"/>
    <property type="match status" value="1"/>
</dbReference>
<protein>
    <submittedName>
        <fullName evidence="3">Glutathione S-transferase family protein</fullName>
    </submittedName>
</protein>
<dbReference type="PROSITE" id="PS50405">
    <property type="entry name" value="GST_CTER"/>
    <property type="match status" value="1"/>
</dbReference>
<dbReference type="SUPFAM" id="SSF52833">
    <property type="entry name" value="Thioredoxin-like"/>
    <property type="match status" value="1"/>
</dbReference>
<proteinExistence type="predicted"/>
<dbReference type="InterPro" id="IPR036282">
    <property type="entry name" value="Glutathione-S-Trfase_C_sf"/>
</dbReference>
<sequence>MKLYYAPGTCALACWIALEWTKAEYEVEKVDYKSEEYKKINPLASVPAIEIGLDRPMTQAGAILQYIAEKYPEANLGSEGTLEEKLEFNETMAFLTGDFHPAFWPVFAPFRYTTSEDEKDLEKAKEAAYARVDRVMTHLDKLIGDTNHVYKNKKTVADPYAYVMARWSTFTPKSWKEYPNLARFMESMKNDPSVAKVLEESRK</sequence>
<dbReference type="InterPro" id="IPR036249">
    <property type="entry name" value="Thioredoxin-like_sf"/>
</dbReference>
<dbReference type="InterPro" id="IPR040079">
    <property type="entry name" value="Glutathione_S-Trfase"/>
</dbReference>
<dbReference type="EMBL" id="JACBYF010000003">
    <property type="protein sequence ID" value="NYS47108.1"/>
    <property type="molecule type" value="Genomic_DNA"/>
</dbReference>
<gene>
    <name evidence="3" type="ORF">HZY85_02725</name>
</gene>
<feature type="domain" description="GST N-terminal" evidence="1">
    <location>
        <begin position="1"/>
        <end position="75"/>
    </location>
</feature>
<dbReference type="SUPFAM" id="SSF47616">
    <property type="entry name" value="GST C-terminal domain-like"/>
    <property type="match status" value="1"/>
</dbReference>
<dbReference type="SFLD" id="SFLDG01150">
    <property type="entry name" value="Main.1:_Beta-like"/>
    <property type="match status" value="1"/>
</dbReference>
<evidence type="ECO:0000259" key="1">
    <source>
        <dbReference type="PROSITE" id="PS50404"/>
    </source>
</evidence>
<organism evidence="3 4">
    <name type="scientific">Gemelliphila palaticanis</name>
    <dbReference type="NCBI Taxonomy" id="81950"/>
    <lineage>
        <taxon>Bacteria</taxon>
        <taxon>Bacillati</taxon>
        <taxon>Bacillota</taxon>
        <taxon>Bacilli</taxon>
        <taxon>Bacillales</taxon>
        <taxon>Gemellaceae</taxon>
        <taxon>Gemelliphila</taxon>
    </lineage>
</organism>
<comment type="caution">
    <text evidence="3">The sequence shown here is derived from an EMBL/GenBank/DDBJ whole genome shotgun (WGS) entry which is preliminary data.</text>
</comment>
<dbReference type="RefSeq" id="WP_179940618.1">
    <property type="nucleotide sequence ID" value="NZ_JACBYF010000003.1"/>
</dbReference>
<dbReference type="SFLD" id="SFLDS00019">
    <property type="entry name" value="Glutathione_Transferase_(cytos"/>
    <property type="match status" value="1"/>
</dbReference>
<dbReference type="Gene3D" id="1.20.1050.10">
    <property type="match status" value="1"/>
</dbReference>
<dbReference type="InterPro" id="IPR010987">
    <property type="entry name" value="Glutathione-S-Trfase_C-like"/>
</dbReference>
<dbReference type="PROSITE" id="PS50404">
    <property type="entry name" value="GST_NTER"/>
    <property type="match status" value="1"/>
</dbReference>
<evidence type="ECO:0000313" key="3">
    <source>
        <dbReference type="EMBL" id="NYS47108.1"/>
    </source>
</evidence>
<dbReference type="PANTHER" id="PTHR44051:SF8">
    <property type="entry name" value="GLUTATHIONE S-TRANSFERASE GSTA"/>
    <property type="match status" value="1"/>
</dbReference>
<evidence type="ECO:0000259" key="2">
    <source>
        <dbReference type="PROSITE" id="PS50405"/>
    </source>
</evidence>
<evidence type="ECO:0000313" key="4">
    <source>
        <dbReference type="Proteomes" id="UP000531840"/>
    </source>
</evidence>
<feature type="domain" description="GST C-terminal" evidence="2">
    <location>
        <begin position="81"/>
        <end position="203"/>
    </location>
</feature>
<dbReference type="SFLD" id="SFLDG00358">
    <property type="entry name" value="Main_(cytGST)"/>
    <property type="match status" value="1"/>
</dbReference>
<dbReference type="CDD" id="cd03057">
    <property type="entry name" value="GST_N_Beta"/>
    <property type="match status" value="1"/>
</dbReference>
<dbReference type="Gene3D" id="3.40.30.10">
    <property type="entry name" value="Glutaredoxin"/>
    <property type="match status" value="1"/>
</dbReference>
<keyword evidence="4" id="KW-1185">Reference proteome</keyword>
<dbReference type="InterPro" id="IPR004046">
    <property type="entry name" value="GST_C"/>
</dbReference>
<dbReference type="Proteomes" id="UP000531840">
    <property type="component" value="Unassembled WGS sequence"/>
</dbReference>
<accession>A0ABX2SY01</accession>